<protein>
    <submittedName>
        <fullName evidence="5">HPr family phosphocarrier protein</fullName>
    </submittedName>
</protein>
<dbReference type="NCBIfam" id="TIGR01003">
    <property type="entry name" value="PTS_HPr_family"/>
    <property type="match status" value="1"/>
</dbReference>
<evidence type="ECO:0000256" key="2">
    <source>
        <dbReference type="ARBA" id="ARBA00022490"/>
    </source>
</evidence>
<sequence>MIEIPCTITDPLGLHVQLAVLLASEAKRWRSRTTLEYHGNVMPAADLMQVMMHGIRSGEDIVVRVDGPDETTAADAIRKIMATF</sequence>
<evidence type="ECO:0000256" key="3">
    <source>
        <dbReference type="ARBA" id="ARBA00022683"/>
    </source>
</evidence>
<dbReference type="InterPro" id="IPR035895">
    <property type="entry name" value="HPr-like_sf"/>
</dbReference>
<dbReference type="PRINTS" id="PR00107">
    <property type="entry name" value="PHOSPHOCPHPR"/>
</dbReference>
<organism evidence="5 6">
    <name type="scientific">Thermophilibacter gallinarum</name>
    <dbReference type="NCBI Taxonomy" id="2779357"/>
    <lineage>
        <taxon>Bacteria</taxon>
        <taxon>Bacillati</taxon>
        <taxon>Actinomycetota</taxon>
        <taxon>Coriobacteriia</taxon>
        <taxon>Coriobacteriales</taxon>
        <taxon>Atopobiaceae</taxon>
        <taxon>Thermophilibacter</taxon>
    </lineage>
</organism>
<feature type="domain" description="HPr" evidence="4">
    <location>
        <begin position="1"/>
        <end position="84"/>
    </location>
</feature>
<evidence type="ECO:0000259" key="4">
    <source>
        <dbReference type="PROSITE" id="PS51350"/>
    </source>
</evidence>
<name>A0ABR9QRV3_9ACTN</name>
<dbReference type="Pfam" id="PF00381">
    <property type="entry name" value="PTS-HPr"/>
    <property type="match status" value="1"/>
</dbReference>
<dbReference type="PANTHER" id="PTHR33705">
    <property type="entry name" value="PHOSPHOCARRIER PROTEIN HPR"/>
    <property type="match status" value="1"/>
</dbReference>
<proteinExistence type="predicted"/>
<reference evidence="5 6" key="1">
    <citation type="submission" date="2020-10" db="EMBL/GenBank/DDBJ databases">
        <title>ChiBAC.</title>
        <authorList>
            <person name="Zenner C."/>
            <person name="Hitch T.C.A."/>
            <person name="Clavel T."/>
        </authorList>
    </citation>
    <scope>NUCLEOTIDE SEQUENCE [LARGE SCALE GENOMIC DNA]</scope>
    <source>
        <strain evidence="5 6">DSM 107455</strain>
    </source>
</reference>
<dbReference type="InterPro" id="IPR050399">
    <property type="entry name" value="HPr"/>
</dbReference>
<keyword evidence="2" id="KW-0963">Cytoplasm</keyword>
<keyword evidence="6" id="KW-1185">Reference proteome</keyword>
<dbReference type="EMBL" id="JADCJZ010000001">
    <property type="protein sequence ID" value="MBE5023819.1"/>
    <property type="molecule type" value="Genomic_DNA"/>
</dbReference>
<dbReference type="Proteomes" id="UP001194273">
    <property type="component" value="Unassembled WGS sequence"/>
</dbReference>
<keyword evidence="3" id="KW-0598">Phosphotransferase system</keyword>
<evidence type="ECO:0000256" key="1">
    <source>
        <dbReference type="ARBA" id="ARBA00004496"/>
    </source>
</evidence>
<comment type="caution">
    <text evidence="5">The sequence shown here is derived from an EMBL/GenBank/DDBJ whole genome shotgun (WGS) entry which is preliminary data.</text>
</comment>
<evidence type="ECO:0000313" key="5">
    <source>
        <dbReference type="EMBL" id="MBE5023819.1"/>
    </source>
</evidence>
<dbReference type="PANTHER" id="PTHR33705:SF2">
    <property type="entry name" value="PHOSPHOCARRIER PROTEIN NPR"/>
    <property type="match status" value="1"/>
</dbReference>
<dbReference type="SUPFAM" id="SSF55594">
    <property type="entry name" value="HPr-like"/>
    <property type="match status" value="1"/>
</dbReference>
<dbReference type="PROSITE" id="PS51350">
    <property type="entry name" value="PTS_HPR_DOM"/>
    <property type="match status" value="1"/>
</dbReference>
<gene>
    <name evidence="5" type="ORF">INF26_02990</name>
</gene>
<accession>A0ABR9QRV3</accession>
<dbReference type="Gene3D" id="3.30.1340.10">
    <property type="entry name" value="HPr-like"/>
    <property type="match status" value="1"/>
</dbReference>
<dbReference type="RefSeq" id="WP_193529231.1">
    <property type="nucleotide sequence ID" value="NZ_JADCJZ010000001.1"/>
</dbReference>
<dbReference type="InterPro" id="IPR000032">
    <property type="entry name" value="HPr-like"/>
</dbReference>
<evidence type="ECO:0000313" key="6">
    <source>
        <dbReference type="Proteomes" id="UP001194273"/>
    </source>
</evidence>
<comment type="subcellular location">
    <subcellularLocation>
        <location evidence="1">Cytoplasm</location>
    </subcellularLocation>
</comment>